<evidence type="ECO:0000313" key="7">
    <source>
        <dbReference type="EMBL" id="OCL08260.1"/>
    </source>
</evidence>
<feature type="domain" description="G-patch" evidence="6">
    <location>
        <begin position="216"/>
        <end position="263"/>
    </location>
</feature>
<keyword evidence="8" id="KW-1185">Reference proteome</keyword>
<feature type="compositionally biased region" description="Low complexity" evidence="5">
    <location>
        <begin position="99"/>
        <end position="112"/>
    </location>
</feature>
<evidence type="ECO:0000313" key="8">
    <source>
        <dbReference type="Proteomes" id="UP000250140"/>
    </source>
</evidence>
<sequence>MAEPKPAMKFSLAFGSKKNAGSKKAIVPTNLKRPISALNDEEEDNTPKVQEVSHFDASAGGAIDANAQQSKGPLVIPRRPNRDWREESRRKRQRNTLPAEAQQAQAGGSSANGEKDTVNGGGIAYGLTVVEKKEQTDEAPTDKVERNGAPSETTAAETAEPAPKTDDQLALEALLGEKPKSTLVLPAVITEEQAFRRDYDSAPDMSTLEEYEAVPVEEFGAAFLRGMGWKDGEQIGRRRAEQMAKPRLLERRPALLGIGAKEEAAVGVELGEWGKGMKGKRKVDQSYNPVLLLNKETGEKLTEEELKARMEQQKLVEQERTSERRRRSPARDSDYRSSEKSSRRHRYDDDDDDRRESDRRRADRKSDKDRSRHYDSRHSSSRRDRSSSTDSRRKRKRRDDYDSNREDNKRRHRDDRYERSKREDRDSDKYEESGRRRRQEVY</sequence>
<dbReference type="AlphaFoldDB" id="A0A8E2F0D1"/>
<dbReference type="GO" id="GO:0000398">
    <property type="term" value="P:mRNA splicing, via spliceosome"/>
    <property type="evidence" value="ECO:0007669"/>
    <property type="project" value="UniProtKB-UniRule"/>
</dbReference>
<dbReference type="Proteomes" id="UP000250140">
    <property type="component" value="Unassembled WGS sequence"/>
</dbReference>
<feature type="region of interest" description="Disordered" evidence="5">
    <location>
        <begin position="15"/>
        <end position="166"/>
    </location>
</feature>
<dbReference type="EMBL" id="KV749684">
    <property type="protein sequence ID" value="OCL08260.1"/>
    <property type="molecule type" value="Genomic_DNA"/>
</dbReference>
<feature type="compositionally biased region" description="Low complexity" evidence="5">
    <location>
        <begin position="149"/>
        <end position="162"/>
    </location>
</feature>
<dbReference type="Pfam" id="PF12656">
    <property type="entry name" value="G-patch_2"/>
    <property type="match status" value="1"/>
</dbReference>
<dbReference type="OrthoDB" id="5577072at2759"/>
<keyword evidence="4" id="KW-0507">mRNA processing</keyword>
<keyword evidence="4" id="KW-0508">mRNA splicing</keyword>
<evidence type="ECO:0000256" key="5">
    <source>
        <dbReference type="SAM" id="MobiDB-lite"/>
    </source>
</evidence>
<keyword evidence="4" id="KW-0747">Spliceosome</keyword>
<comment type="subcellular location">
    <subcellularLocation>
        <location evidence="1 4">Nucleus</location>
    </subcellularLocation>
</comment>
<accession>A0A8E2F0D1</accession>
<evidence type="ECO:0000259" key="6">
    <source>
        <dbReference type="PROSITE" id="PS50174"/>
    </source>
</evidence>
<feature type="compositionally biased region" description="Basic and acidic residues" evidence="5">
    <location>
        <begin position="398"/>
        <end position="442"/>
    </location>
</feature>
<proteinExistence type="inferred from homology"/>
<evidence type="ECO:0000256" key="2">
    <source>
        <dbReference type="ARBA" id="ARBA00008576"/>
    </source>
</evidence>
<dbReference type="PANTHER" id="PTHR15818:SF2">
    <property type="entry name" value="G-PATCH DOMAIN AND KOW MOTIFS-CONTAINING PROTEIN"/>
    <property type="match status" value="1"/>
</dbReference>
<organism evidence="7 8">
    <name type="scientific">Glonium stellatum</name>
    <dbReference type="NCBI Taxonomy" id="574774"/>
    <lineage>
        <taxon>Eukaryota</taxon>
        <taxon>Fungi</taxon>
        <taxon>Dikarya</taxon>
        <taxon>Ascomycota</taxon>
        <taxon>Pezizomycotina</taxon>
        <taxon>Dothideomycetes</taxon>
        <taxon>Pleosporomycetidae</taxon>
        <taxon>Gloniales</taxon>
        <taxon>Gloniaceae</taxon>
        <taxon>Glonium</taxon>
    </lineage>
</organism>
<comment type="similarity">
    <text evidence="2 4">Belongs to the SPP2 family.</text>
</comment>
<name>A0A8E2F0D1_9PEZI</name>
<evidence type="ECO:0000256" key="1">
    <source>
        <dbReference type="ARBA" id="ARBA00004123"/>
    </source>
</evidence>
<dbReference type="GO" id="GO:0005681">
    <property type="term" value="C:spliceosomal complex"/>
    <property type="evidence" value="ECO:0007669"/>
    <property type="project" value="UniProtKB-UniRule"/>
</dbReference>
<feature type="compositionally biased region" description="Basic and acidic residues" evidence="5">
    <location>
        <begin position="329"/>
        <end position="341"/>
    </location>
</feature>
<comment type="function">
    <text evidence="4">Involved in spliceosome maturation and the first step of pre-mRNA splicing.</text>
</comment>
<evidence type="ECO:0000256" key="3">
    <source>
        <dbReference type="ARBA" id="ARBA00023242"/>
    </source>
</evidence>
<dbReference type="GO" id="GO:0003676">
    <property type="term" value="F:nucleic acid binding"/>
    <property type="evidence" value="ECO:0007669"/>
    <property type="project" value="InterPro"/>
</dbReference>
<gene>
    <name evidence="7" type="ORF">AOQ84DRAFT_43977</name>
</gene>
<dbReference type="InterPro" id="IPR000467">
    <property type="entry name" value="G_patch_dom"/>
</dbReference>
<feature type="compositionally biased region" description="Basic and acidic residues" evidence="5">
    <location>
        <begin position="296"/>
        <end position="322"/>
    </location>
</feature>
<feature type="region of interest" description="Disordered" evidence="5">
    <location>
        <begin position="290"/>
        <end position="442"/>
    </location>
</feature>
<protein>
    <recommendedName>
        <fullName evidence="4">Pre-mRNA-splicing factor</fullName>
    </recommendedName>
</protein>
<dbReference type="InterPro" id="IPR045166">
    <property type="entry name" value="Spp2-like"/>
</dbReference>
<feature type="compositionally biased region" description="Basic and acidic residues" evidence="5">
    <location>
        <begin position="130"/>
        <end position="146"/>
    </location>
</feature>
<feature type="compositionally biased region" description="Basic and acidic residues" evidence="5">
    <location>
        <begin position="354"/>
        <end position="391"/>
    </location>
</feature>
<reference evidence="7 8" key="1">
    <citation type="journal article" date="2016" name="Nat. Commun.">
        <title>Ectomycorrhizal ecology is imprinted in the genome of the dominant symbiotic fungus Cenococcum geophilum.</title>
        <authorList>
            <consortium name="DOE Joint Genome Institute"/>
            <person name="Peter M."/>
            <person name="Kohler A."/>
            <person name="Ohm R.A."/>
            <person name="Kuo A."/>
            <person name="Krutzmann J."/>
            <person name="Morin E."/>
            <person name="Arend M."/>
            <person name="Barry K.W."/>
            <person name="Binder M."/>
            <person name="Choi C."/>
            <person name="Clum A."/>
            <person name="Copeland A."/>
            <person name="Grisel N."/>
            <person name="Haridas S."/>
            <person name="Kipfer T."/>
            <person name="LaButti K."/>
            <person name="Lindquist E."/>
            <person name="Lipzen A."/>
            <person name="Maire R."/>
            <person name="Meier B."/>
            <person name="Mihaltcheva S."/>
            <person name="Molinier V."/>
            <person name="Murat C."/>
            <person name="Poggeler S."/>
            <person name="Quandt C.A."/>
            <person name="Sperisen C."/>
            <person name="Tritt A."/>
            <person name="Tisserant E."/>
            <person name="Crous P.W."/>
            <person name="Henrissat B."/>
            <person name="Nehls U."/>
            <person name="Egli S."/>
            <person name="Spatafora J.W."/>
            <person name="Grigoriev I.V."/>
            <person name="Martin F.M."/>
        </authorList>
    </citation>
    <scope>NUCLEOTIDE SEQUENCE [LARGE SCALE GENOMIC DNA]</scope>
    <source>
        <strain evidence="7 8">CBS 207.34</strain>
    </source>
</reference>
<feature type="compositionally biased region" description="Basic and acidic residues" evidence="5">
    <location>
        <begin position="80"/>
        <end position="89"/>
    </location>
</feature>
<keyword evidence="3 4" id="KW-0539">Nucleus</keyword>
<dbReference type="PANTHER" id="PTHR15818">
    <property type="entry name" value="G PATCH AND KOW-CONTAINING"/>
    <property type="match status" value="1"/>
</dbReference>
<dbReference type="InterPro" id="IPR026822">
    <property type="entry name" value="Spp2/MOS2_G-patch"/>
</dbReference>
<dbReference type="PROSITE" id="PS50174">
    <property type="entry name" value="G_PATCH"/>
    <property type="match status" value="1"/>
</dbReference>
<evidence type="ECO:0000256" key="4">
    <source>
        <dbReference type="RuleBase" id="RU369096"/>
    </source>
</evidence>